<keyword evidence="1" id="KW-0732">Signal</keyword>
<reference evidence="2 3" key="1">
    <citation type="submission" date="2023-09" db="EMBL/GenBank/DDBJ databases">
        <authorList>
            <person name="Rey-Velasco X."/>
        </authorList>
    </citation>
    <scope>NUCLEOTIDE SEQUENCE [LARGE SCALE GENOMIC DNA]</scope>
    <source>
        <strain evidence="2 3">W409</strain>
    </source>
</reference>
<dbReference type="RefSeq" id="WP_311362529.1">
    <property type="nucleotide sequence ID" value="NZ_JAVRIE010000006.1"/>
</dbReference>
<dbReference type="EMBL" id="JAVRIE010000006">
    <property type="protein sequence ID" value="MDT0583765.1"/>
    <property type="molecule type" value="Genomic_DNA"/>
</dbReference>
<gene>
    <name evidence="2" type="ORF">RM544_14540</name>
</gene>
<dbReference type="PROSITE" id="PS51257">
    <property type="entry name" value="PROKAR_LIPOPROTEIN"/>
    <property type="match status" value="1"/>
</dbReference>
<evidence type="ECO:0000256" key="1">
    <source>
        <dbReference type="SAM" id="SignalP"/>
    </source>
</evidence>
<keyword evidence="3" id="KW-1185">Reference proteome</keyword>
<evidence type="ECO:0008006" key="4">
    <source>
        <dbReference type="Google" id="ProtNLM"/>
    </source>
</evidence>
<sequence>MRKQYSLISVILSLFFISACTSSGEIHNSARNQMVTTFYATVESMQEVEFESHVEEGAAIGAIDGLLSNAYGDSRDRLFGAMWGAFFGALVTSIVEGDTDGYQYQLEDLYGDNHTVILEDSKATVGDCVLVTVSGVVDIDLVSDDYCYE</sequence>
<dbReference type="Proteomes" id="UP001249020">
    <property type="component" value="Unassembled WGS sequence"/>
</dbReference>
<protein>
    <recommendedName>
        <fullName evidence="4">Glycine zipper 2TM domain-containing protein</fullName>
    </recommendedName>
</protein>
<comment type="caution">
    <text evidence="2">The sequence shown here is derived from an EMBL/GenBank/DDBJ whole genome shotgun (WGS) entry which is preliminary data.</text>
</comment>
<organism evidence="2 3">
    <name type="scientific">Brumicola blandensis</name>
    <dbReference type="NCBI Taxonomy" id="3075611"/>
    <lineage>
        <taxon>Bacteria</taxon>
        <taxon>Pseudomonadati</taxon>
        <taxon>Pseudomonadota</taxon>
        <taxon>Gammaproteobacteria</taxon>
        <taxon>Alteromonadales</taxon>
        <taxon>Alteromonadaceae</taxon>
        <taxon>Brumicola</taxon>
    </lineage>
</organism>
<name>A0AAW8R700_9ALTE</name>
<accession>A0AAW8R700</accession>
<evidence type="ECO:0000313" key="2">
    <source>
        <dbReference type="EMBL" id="MDT0583765.1"/>
    </source>
</evidence>
<feature type="signal peptide" evidence="1">
    <location>
        <begin position="1"/>
        <end position="21"/>
    </location>
</feature>
<evidence type="ECO:0000313" key="3">
    <source>
        <dbReference type="Proteomes" id="UP001249020"/>
    </source>
</evidence>
<feature type="chain" id="PRO_5043701264" description="Glycine zipper 2TM domain-containing protein" evidence="1">
    <location>
        <begin position="22"/>
        <end position="149"/>
    </location>
</feature>
<proteinExistence type="predicted"/>
<dbReference type="AlphaFoldDB" id="A0AAW8R700"/>